<dbReference type="Proteomes" id="UP000231503">
    <property type="component" value="Unassembled WGS sequence"/>
</dbReference>
<comment type="caution">
    <text evidence="5">The sequence shown here is derived from an EMBL/GenBank/DDBJ whole genome shotgun (WGS) entry which is preliminary data.</text>
</comment>
<dbReference type="NCBIfam" id="NF009709">
    <property type="entry name" value="PRK13238.1"/>
    <property type="match status" value="1"/>
</dbReference>
<dbReference type="PANTHER" id="PTHR32325">
    <property type="entry name" value="BETA-ELIMINATING LYASE-LIKE PROTEIN-RELATED"/>
    <property type="match status" value="1"/>
</dbReference>
<dbReference type="GO" id="GO:0006520">
    <property type="term" value="P:amino acid metabolic process"/>
    <property type="evidence" value="ECO:0007669"/>
    <property type="project" value="InterPro"/>
</dbReference>
<dbReference type="InterPro" id="IPR015422">
    <property type="entry name" value="PyrdxlP-dep_Trfase_small"/>
</dbReference>
<comment type="cofactor">
    <cofactor evidence="1">
        <name>pyridoxal 5'-phosphate</name>
        <dbReference type="ChEBI" id="CHEBI:597326"/>
    </cofactor>
</comment>
<dbReference type="InterPro" id="IPR015424">
    <property type="entry name" value="PyrdxlP-dep_Trfase"/>
</dbReference>
<evidence type="ECO:0000313" key="6">
    <source>
        <dbReference type="Proteomes" id="UP000231503"/>
    </source>
</evidence>
<accession>A0A2H0TDX0</accession>
<dbReference type="InterPro" id="IPR001597">
    <property type="entry name" value="ArAA_b-elim_lyase/Thr_aldolase"/>
</dbReference>
<reference evidence="6" key="1">
    <citation type="submission" date="2017-09" db="EMBL/GenBank/DDBJ databases">
        <title>Depth-based differentiation of microbial function through sediment-hosted aquifers and enrichment of novel symbionts in the deep terrestrial subsurface.</title>
        <authorList>
            <person name="Probst A.J."/>
            <person name="Ladd B."/>
            <person name="Jarett J.K."/>
            <person name="Geller-Mcgrath D.E."/>
            <person name="Sieber C.M.K."/>
            <person name="Emerson J.B."/>
            <person name="Anantharaman K."/>
            <person name="Thomas B.C."/>
            <person name="Malmstrom R."/>
            <person name="Stieglmeier M."/>
            <person name="Klingl A."/>
            <person name="Woyke T."/>
            <person name="Ryan C.M."/>
            <person name="Banfield J.F."/>
        </authorList>
    </citation>
    <scope>NUCLEOTIDE SEQUENCE [LARGE SCALE GENOMIC DNA]</scope>
</reference>
<dbReference type="Pfam" id="PF01212">
    <property type="entry name" value="Beta_elim_lyase"/>
    <property type="match status" value="1"/>
</dbReference>
<dbReference type="SUPFAM" id="SSF53383">
    <property type="entry name" value="PLP-dependent transferases"/>
    <property type="match status" value="1"/>
</dbReference>
<sequence length="457" mass="51620">MKITKYWNKSFEKNPHKKTVFMPRKKRGRILKQARYNLFNIPSRMVTVDLLTDSGTGELSHQQMELQNRADEAYAYAASYEKLERAAKEFSGFSHVLPVHQGRGAESLIAHFLKETGRVRENDILLSNGFFDTTRANFEHAGARCINIPTPKSLDIESNTPFKGDIDLQKLEEYLGSEKGKQAKAILLTLTNNTGGGQPVSFQNVLRTKILAEQYNKLLIIDACRIVENAYFVQREEMPGFSYKDVVRLLFGYADIAYMSAKKDGLANGGGFIVTDHDDLFEELSNITMGFLLRTYGFRHYAGMTGATMETVARGLKEVVKPSYLRKRVADTAYLHAKLKKIGVPVLCPPGGHAVYVDAAAMLPHISKEQFPGKALEVALYFEGGIRSCEIGSVMFGDAAQYEWVRLAIPRRKYKRIAFDYIACVFERLLRKKDSMRGFSTEEAPGLRHFYADFKPL</sequence>
<dbReference type="Gene3D" id="3.90.1150.10">
    <property type="entry name" value="Aspartate Aminotransferase, domain 1"/>
    <property type="match status" value="1"/>
</dbReference>
<evidence type="ECO:0000256" key="3">
    <source>
        <dbReference type="ARBA" id="ARBA00022898"/>
    </source>
</evidence>
<evidence type="ECO:0000256" key="1">
    <source>
        <dbReference type="ARBA" id="ARBA00001933"/>
    </source>
</evidence>
<dbReference type="InterPro" id="IPR015421">
    <property type="entry name" value="PyrdxlP-dep_Trfase_major"/>
</dbReference>
<keyword evidence="5" id="KW-0456">Lyase</keyword>
<dbReference type="AlphaFoldDB" id="A0A2H0TDX0"/>
<evidence type="ECO:0000256" key="2">
    <source>
        <dbReference type="ARBA" id="ARBA00009721"/>
    </source>
</evidence>
<protein>
    <submittedName>
        <fullName evidence="5">Tyrosine phenol-lyase</fullName>
    </submittedName>
</protein>
<gene>
    <name evidence="5" type="ORF">COU47_01550</name>
</gene>
<evidence type="ECO:0000259" key="4">
    <source>
        <dbReference type="Pfam" id="PF01212"/>
    </source>
</evidence>
<name>A0A2H0TDX0_9BACT</name>
<comment type="similarity">
    <text evidence="2">Belongs to the beta-eliminating lyase family.</text>
</comment>
<dbReference type="Gene3D" id="3.40.640.10">
    <property type="entry name" value="Type I PLP-dependent aspartate aminotransferase-like (Major domain)"/>
    <property type="match status" value="1"/>
</dbReference>
<organism evidence="5 6">
    <name type="scientific">Candidatus Niyogibacteria bacterium CG10_big_fil_rev_8_21_14_0_10_46_36</name>
    <dbReference type="NCBI Taxonomy" id="1974726"/>
    <lineage>
        <taxon>Bacteria</taxon>
        <taxon>Candidatus Niyogiibacteriota</taxon>
    </lineage>
</organism>
<keyword evidence="3" id="KW-0663">Pyridoxal phosphate</keyword>
<feature type="domain" description="Aromatic amino acid beta-eliminating lyase/threonine aldolase" evidence="4">
    <location>
        <begin position="49"/>
        <end position="423"/>
    </location>
</feature>
<dbReference type="PANTHER" id="PTHR32325:SF4">
    <property type="entry name" value="TRYPTOPHANASE"/>
    <property type="match status" value="1"/>
</dbReference>
<dbReference type="GO" id="GO:0016829">
    <property type="term" value="F:lyase activity"/>
    <property type="evidence" value="ECO:0007669"/>
    <property type="project" value="UniProtKB-KW"/>
</dbReference>
<proteinExistence type="inferred from homology"/>
<evidence type="ECO:0000313" key="5">
    <source>
        <dbReference type="EMBL" id="PIR69748.1"/>
    </source>
</evidence>
<dbReference type="EMBL" id="PFCO01000003">
    <property type="protein sequence ID" value="PIR69748.1"/>
    <property type="molecule type" value="Genomic_DNA"/>
</dbReference>